<dbReference type="PANTHER" id="PTHR28570:SF3">
    <property type="entry name" value="ASPARTYL AMINOPEPTIDASE"/>
    <property type="match status" value="1"/>
</dbReference>
<dbReference type="EC" id="3.4.11.21" evidence="5"/>
<comment type="catalytic activity">
    <reaction evidence="1">
        <text>Release of an N-terminal aspartate or glutamate from a peptide, with a preference for aspartate.</text>
        <dbReference type="EC" id="3.4.11.21"/>
    </reaction>
</comment>
<reference evidence="14 15" key="1">
    <citation type="journal article" date="2014" name="Genome Biol. Evol.">
        <title>The genome of the myxosporean Thelohanellus kitauei shows adaptations to nutrient acquisition within its fish host.</title>
        <authorList>
            <person name="Yang Y."/>
            <person name="Xiong J."/>
            <person name="Zhou Z."/>
            <person name="Huo F."/>
            <person name="Miao W."/>
            <person name="Ran C."/>
            <person name="Liu Y."/>
            <person name="Zhang J."/>
            <person name="Feng J."/>
            <person name="Wang M."/>
            <person name="Wang M."/>
            <person name="Wang L."/>
            <person name="Yao B."/>
        </authorList>
    </citation>
    <scope>NUCLEOTIDE SEQUENCE [LARGE SCALE GENOMIC DNA]</scope>
    <source>
        <strain evidence="14">Wuqing</strain>
    </source>
</reference>
<evidence type="ECO:0000256" key="10">
    <source>
        <dbReference type="ARBA" id="ARBA00022801"/>
    </source>
</evidence>
<dbReference type="Gene3D" id="2.30.250.10">
    <property type="entry name" value="Aminopeptidase i, Domain 2"/>
    <property type="match status" value="1"/>
</dbReference>
<comment type="caution">
    <text evidence="14">The sequence shown here is derived from an EMBL/GenBank/DDBJ whole genome shotgun (WGS) entry which is preliminary data.</text>
</comment>
<keyword evidence="10 13" id="KW-0378">Hydrolase</keyword>
<sequence>MEKAKDLLKFIYNSPTPYHAVQNVENELKIHKFSELKLYDKWDIASGGRYYIKINGSSIFGFVIGRKPTPMGITIVASHTDSPCLRIKPNPCHSKEGFNMLGVETYGGGIWHTWFDRDLGLAGKVVIKVPELAIHLNRKVNENMSLNVQNDIIPILSFAGDDKTKNFNIKSLLAEELQIAESDILSSDLMLFDCHEPSIGGSRSEFIFAPRLDNLFNVYCSLKALIESLDGQSNESDDFIKMILCYDHEEVGSESYQGAQTNVTSDVLRKICSALGCEYLSTISRSLLVSADQGHGTHPNFSDKHEPHHKIGLRDGVVLKVNNNQRYASSALTTGIIELVAQKHSLPCQRFVVRNDMPCGSTIGPIISPLLGIKTVDVGFPVLSMHSIRETCASESVDQAIRFYQACFKEVPAIMKSCDEN</sequence>
<keyword evidence="15" id="KW-1185">Reference proteome</keyword>
<protein>
    <recommendedName>
        <fullName evidence="6">Aspartyl aminopeptidase</fullName>
        <ecNumber evidence="5">3.4.11.21</ecNumber>
    </recommendedName>
</protein>
<evidence type="ECO:0000256" key="1">
    <source>
        <dbReference type="ARBA" id="ARBA00001335"/>
    </source>
</evidence>
<keyword evidence="7 13" id="KW-0031">Aminopeptidase</keyword>
<gene>
    <name evidence="14" type="ORF">RF11_07894</name>
</gene>
<evidence type="ECO:0000256" key="7">
    <source>
        <dbReference type="ARBA" id="ARBA00022438"/>
    </source>
</evidence>
<evidence type="ECO:0000256" key="13">
    <source>
        <dbReference type="RuleBase" id="RU004386"/>
    </source>
</evidence>
<evidence type="ECO:0000256" key="11">
    <source>
        <dbReference type="ARBA" id="ARBA00022833"/>
    </source>
</evidence>
<comment type="subunit">
    <text evidence="4">Tetrahedron-shaped homododecamer built from six homodimers.</text>
</comment>
<evidence type="ECO:0000313" key="15">
    <source>
        <dbReference type="Proteomes" id="UP000031668"/>
    </source>
</evidence>
<evidence type="ECO:0000256" key="12">
    <source>
        <dbReference type="ARBA" id="ARBA00023049"/>
    </source>
</evidence>
<dbReference type="GO" id="GO:0004177">
    <property type="term" value="F:aminopeptidase activity"/>
    <property type="evidence" value="ECO:0007669"/>
    <property type="project" value="UniProtKB-KW"/>
</dbReference>
<evidence type="ECO:0000256" key="8">
    <source>
        <dbReference type="ARBA" id="ARBA00022670"/>
    </source>
</evidence>
<dbReference type="AlphaFoldDB" id="A0A0C2ICZ5"/>
<dbReference type="PRINTS" id="PR00932">
    <property type="entry name" value="AMINO1PTASE"/>
</dbReference>
<dbReference type="GO" id="GO:0006508">
    <property type="term" value="P:proteolysis"/>
    <property type="evidence" value="ECO:0007669"/>
    <property type="project" value="UniProtKB-KW"/>
</dbReference>
<dbReference type="GO" id="GO:0008237">
    <property type="term" value="F:metallopeptidase activity"/>
    <property type="evidence" value="ECO:0007669"/>
    <property type="project" value="UniProtKB-KW"/>
</dbReference>
<dbReference type="Pfam" id="PF02127">
    <property type="entry name" value="Peptidase_M18"/>
    <property type="match status" value="1"/>
</dbReference>
<dbReference type="GO" id="GO:0005737">
    <property type="term" value="C:cytoplasm"/>
    <property type="evidence" value="ECO:0007669"/>
    <property type="project" value="UniProtKB-ARBA"/>
</dbReference>
<comment type="cofactor">
    <cofactor evidence="2">
        <name>Zn(2+)</name>
        <dbReference type="ChEBI" id="CHEBI:29105"/>
    </cofactor>
</comment>
<keyword evidence="8 13" id="KW-0645">Protease</keyword>
<dbReference type="SUPFAM" id="SSF53187">
    <property type="entry name" value="Zn-dependent exopeptidases"/>
    <property type="match status" value="1"/>
</dbReference>
<evidence type="ECO:0000256" key="2">
    <source>
        <dbReference type="ARBA" id="ARBA00001947"/>
    </source>
</evidence>
<keyword evidence="9 13" id="KW-0479">Metal-binding</keyword>
<dbReference type="InterPro" id="IPR023358">
    <property type="entry name" value="Peptidase_M18_dom2"/>
</dbReference>
<dbReference type="OrthoDB" id="9880441at2759"/>
<name>A0A0C2ICZ5_THEKT</name>
<dbReference type="OMA" id="GPILKVN"/>
<proteinExistence type="inferred from homology"/>
<keyword evidence="11 13" id="KW-0862">Zinc</keyword>
<dbReference type="Proteomes" id="UP000031668">
    <property type="component" value="Unassembled WGS sequence"/>
</dbReference>
<dbReference type="Gene3D" id="3.40.630.10">
    <property type="entry name" value="Zn peptidases"/>
    <property type="match status" value="1"/>
</dbReference>
<dbReference type="CDD" id="cd05658">
    <property type="entry name" value="M18_DAP"/>
    <property type="match status" value="1"/>
</dbReference>
<evidence type="ECO:0000256" key="3">
    <source>
        <dbReference type="ARBA" id="ARBA00008290"/>
    </source>
</evidence>
<keyword evidence="12 13" id="KW-0482">Metalloprotease</keyword>
<dbReference type="PANTHER" id="PTHR28570">
    <property type="entry name" value="ASPARTYL AMINOPEPTIDASE"/>
    <property type="match status" value="1"/>
</dbReference>
<evidence type="ECO:0000256" key="9">
    <source>
        <dbReference type="ARBA" id="ARBA00022723"/>
    </source>
</evidence>
<organism evidence="14 15">
    <name type="scientific">Thelohanellus kitauei</name>
    <name type="common">Myxosporean</name>
    <dbReference type="NCBI Taxonomy" id="669202"/>
    <lineage>
        <taxon>Eukaryota</taxon>
        <taxon>Metazoa</taxon>
        <taxon>Cnidaria</taxon>
        <taxon>Myxozoa</taxon>
        <taxon>Myxosporea</taxon>
        <taxon>Bivalvulida</taxon>
        <taxon>Platysporina</taxon>
        <taxon>Myxobolidae</taxon>
        <taxon>Thelohanellus</taxon>
    </lineage>
</organism>
<evidence type="ECO:0000256" key="5">
    <source>
        <dbReference type="ARBA" id="ARBA00011965"/>
    </source>
</evidence>
<comment type="similarity">
    <text evidence="3 13">Belongs to the peptidase M18 family.</text>
</comment>
<dbReference type="GO" id="GO:0008270">
    <property type="term" value="F:zinc ion binding"/>
    <property type="evidence" value="ECO:0007669"/>
    <property type="project" value="InterPro"/>
</dbReference>
<dbReference type="InterPro" id="IPR001948">
    <property type="entry name" value="Peptidase_M18"/>
</dbReference>
<accession>A0A0C2ICZ5</accession>
<dbReference type="NCBIfam" id="NF002759">
    <property type="entry name" value="PRK02813.1"/>
    <property type="match status" value="1"/>
</dbReference>
<dbReference type="SUPFAM" id="SSF101821">
    <property type="entry name" value="Aminopeptidase/glucanase lid domain"/>
    <property type="match status" value="1"/>
</dbReference>
<evidence type="ECO:0000256" key="6">
    <source>
        <dbReference type="ARBA" id="ARBA00015118"/>
    </source>
</evidence>
<evidence type="ECO:0000313" key="14">
    <source>
        <dbReference type="EMBL" id="KII63213.1"/>
    </source>
</evidence>
<dbReference type="EMBL" id="JWZT01004760">
    <property type="protein sequence ID" value="KII63213.1"/>
    <property type="molecule type" value="Genomic_DNA"/>
</dbReference>
<evidence type="ECO:0000256" key="4">
    <source>
        <dbReference type="ARBA" id="ARBA00011395"/>
    </source>
</evidence>